<protein>
    <submittedName>
        <fullName evidence="1">Putative BRCT domain-containing protein</fullName>
    </submittedName>
</protein>
<dbReference type="EMBL" id="WOCE01000024">
    <property type="protein sequence ID" value="KAE9586518.1"/>
    <property type="molecule type" value="Genomic_DNA"/>
</dbReference>
<name>A0A6A4NIM2_LUPAL</name>
<accession>A0A6A4NIM2</accession>
<organism evidence="1 2">
    <name type="scientific">Lupinus albus</name>
    <name type="common">White lupine</name>
    <name type="synonym">Lupinus termis</name>
    <dbReference type="NCBI Taxonomy" id="3870"/>
    <lineage>
        <taxon>Eukaryota</taxon>
        <taxon>Viridiplantae</taxon>
        <taxon>Streptophyta</taxon>
        <taxon>Embryophyta</taxon>
        <taxon>Tracheophyta</taxon>
        <taxon>Spermatophyta</taxon>
        <taxon>Magnoliopsida</taxon>
        <taxon>eudicotyledons</taxon>
        <taxon>Gunneridae</taxon>
        <taxon>Pentapetalae</taxon>
        <taxon>rosids</taxon>
        <taxon>fabids</taxon>
        <taxon>Fabales</taxon>
        <taxon>Fabaceae</taxon>
        <taxon>Papilionoideae</taxon>
        <taxon>50 kb inversion clade</taxon>
        <taxon>genistoids sensu lato</taxon>
        <taxon>core genistoids</taxon>
        <taxon>Genisteae</taxon>
        <taxon>Lupinus</taxon>
    </lineage>
</organism>
<sequence length="916" mass="102587">MASLGLRPPQFSEDSAWLPSWLHNSITFESTLFLNHSQLPFNHLLKDVEASQENCNDCEEINTISKEEGRYKSCHLFLSGEDNSLVSVAPSHGNDVFHFSLHLSSDVDSLSLPTQDLNESREAVTLSEVQSLQPVQTSVNLGENLNYMIDHHACDQNMLPDFVPETQTNDDSKSRIDTIGSARQKKEKSDVKRFEGDDISNAVELSIAASEALVIHDLIKAESVSETICADAVLEAALCVKQARLKALDDGFHSSSEESDHSDSLSDLNDFLMEDAYQDIGLPLGVSTEENIRNSAISQAIGVSGAENYSGRNKKQSDRELTSQHADFDKCKQKQLEVEMEMQQRQDPSLDSLCCEWEMHPDVGDSGSDTPRHFENDLTTSHQFIQNDSNVLALNQNKFTCHWSWSKFLFKPAFVFSVIYHAIYAIMDFSILILCFCSLSPSWKELDSSSLNQNNAERIPKIFVRETSFLSESADIVPDESSCVQKADPMCTSGSQLSMPSEGSHNKLDECTLHSQDVVRCSSLSLIDPLCSVVPCSFSSESANFKTHIDKENDSENLVPFISELVDNFQRAPDKNVTFDCRDEKIMPVVLLVKDIPNTAIKVVDQMPDKLTMVEHTCQKQFNPLQTCSIMLPNQALNLNNLTPLPTNQSMSAAAAASFDTMVSENLFASKHTDEKQNDEKHGHFVDHKSIIETIDGRSADDLKLNASDAICILAEPIHEKKSPLNLNRKRCHPVLGPKTGVNDISVEKRMNHHVISETVVQYQQNNDLNKLQAECNEFHDGCVSVRKRVCFSEKVEEIRPKRKLSKLELSYKKCSSVRAKRQRISMSLTPSMPNMNHSLTNYCRRVVNDFIFQGTEFLLTGLSSQKERDMEALIRKSGGVVLSDIPLPPNSRDKRCSTLSCLELPIILCIRKVCF</sequence>
<keyword evidence="2" id="KW-1185">Reference proteome</keyword>
<dbReference type="GO" id="GO:0000077">
    <property type="term" value="P:DNA damage checkpoint signaling"/>
    <property type="evidence" value="ECO:0007669"/>
    <property type="project" value="TreeGrafter"/>
</dbReference>
<dbReference type="PANTHER" id="PTHR15321">
    <property type="entry name" value="TUMOR SUPPRESSOR P53-BINDING PROTEIN 1"/>
    <property type="match status" value="1"/>
</dbReference>
<dbReference type="GO" id="GO:0042393">
    <property type="term" value="F:histone binding"/>
    <property type="evidence" value="ECO:0007669"/>
    <property type="project" value="TreeGrafter"/>
</dbReference>
<comment type="caution">
    <text evidence="1">The sequence shown here is derived from an EMBL/GenBank/DDBJ whole genome shotgun (WGS) entry which is preliminary data.</text>
</comment>
<evidence type="ECO:0000313" key="2">
    <source>
        <dbReference type="Proteomes" id="UP000447434"/>
    </source>
</evidence>
<dbReference type="InterPro" id="IPR047252">
    <property type="entry name" value="TP53BP1-like"/>
</dbReference>
<dbReference type="PANTHER" id="PTHR15321:SF3">
    <property type="entry name" value="TP53-BINDING PROTEIN 1"/>
    <property type="match status" value="1"/>
</dbReference>
<dbReference type="AlphaFoldDB" id="A0A6A4NIM2"/>
<dbReference type="OrthoDB" id="646980at2759"/>
<dbReference type="GO" id="GO:0045944">
    <property type="term" value="P:positive regulation of transcription by RNA polymerase II"/>
    <property type="evidence" value="ECO:0007669"/>
    <property type="project" value="TreeGrafter"/>
</dbReference>
<gene>
    <name evidence="1" type="ORF">Lalb_Chr24g0402831</name>
</gene>
<proteinExistence type="predicted"/>
<evidence type="ECO:0000313" key="1">
    <source>
        <dbReference type="EMBL" id="KAE9586518.1"/>
    </source>
</evidence>
<dbReference type="GO" id="GO:0005634">
    <property type="term" value="C:nucleus"/>
    <property type="evidence" value="ECO:0007669"/>
    <property type="project" value="TreeGrafter"/>
</dbReference>
<dbReference type="Proteomes" id="UP000447434">
    <property type="component" value="Chromosome 24"/>
</dbReference>
<reference evidence="2" key="1">
    <citation type="journal article" date="2020" name="Nat. Commun.">
        <title>Genome sequence of the cluster root forming white lupin.</title>
        <authorList>
            <person name="Hufnagel B."/>
            <person name="Marques A."/>
            <person name="Soriano A."/>
            <person name="Marques L."/>
            <person name="Divol F."/>
            <person name="Doumas P."/>
            <person name="Sallet E."/>
            <person name="Mancinotti D."/>
            <person name="Carrere S."/>
            <person name="Marande W."/>
            <person name="Arribat S."/>
            <person name="Keller J."/>
            <person name="Huneau C."/>
            <person name="Blein T."/>
            <person name="Aime D."/>
            <person name="Laguerre M."/>
            <person name="Taylor J."/>
            <person name="Schubert V."/>
            <person name="Nelson M."/>
            <person name="Geu-Flores F."/>
            <person name="Crespi M."/>
            <person name="Gallardo-Guerrero K."/>
            <person name="Delaux P.-M."/>
            <person name="Salse J."/>
            <person name="Berges H."/>
            <person name="Guyot R."/>
            <person name="Gouzy J."/>
            <person name="Peret B."/>
        </authorList>
    </citation>
    <scope>NUCLEOTIDE SEQUENCE [LARGE SCALE GENOMIC DNA]</scope>
    <source>
        <strain evidence="2">cv. Amiga</strain>
    </source>
</reference>